<dbReference type="GO" id="GO:0008206">
    <property type="term" value="P:bile acid metabolic process"/>
    <property type="evidence" value="ECO:0007669"/>
    <property type="project" value="UniProtKB-ARBA"/>
</dbReference>
<dbReference type="InterPro" id="IPR057326">
    <property type="entry name" value="KR_dom"/>
</dbReference>
<evidence type="ECO:0000256" key="2">
    <source>
        <dbReference type="ARBA" id="ARBA00023002"/>
    </source>
</evidence>
<dbReference type="Proteomes" id="UP000275368">
    <property type="component" value="Chromosome"/>
</dbReference>
<sequence>MGILDGRTAIISGAGTGLGRATAIAFAQEGAHVVLLGRRTIKLEETAALIAQEGIGQSLVLPTDIADPKQVEQAMETIAQNFERIDILINNAASFEPGQVIELTYEEWTRQIAINLTGPFLLTKAVLPLMRQAHYGRIINITSGLAWNGAGGYAAYSAAKAGLESLTRTTADEELDYDILANSYNPGTLRTEMHATGKDPSVVTADLIRLASLPQGGATGTTVVY</sequence>
<evidence type="ECO:0000313" key="6">
    <source>
        <dbReference type="Proteomes" id="UP000275368"/>
    </source>
</evidence>
<feature type="domain" description="Ketoreductase" evidence="4">
    <location>
        <begin position="7"/>
        <end position="192"/>
    </location>
</feature>
<dbReference type="GO" id="GO:0016020">
    <property type="term" value="C:membrane"/>
    <property type="evidence" value="ECO:0007669"/>
    <property type="project" value="TreeGrafter"/>
</dbReference>
<dbReference type="SMART" id="SM00822">
    <property type="entry name" value="PKS_KR"/>
    <property type="match status" value="1"/>
</dbReference>
<comment type="similarity">
    <text evidence="1 3">Belongs to the short-chain dehydrogenases/reductases (SDR) family.</text>
</comment>
<dbReference type="Pfam" id="PF00106">
    <property type="entry name" value="adh_short"/>
    <property type="match status" value="1"/>
</dbReference>
<dbReference type="InterPro" id="IPR020904">
    <property type="entry name" value="Sc_DH/Rdtase_CS"/>
</dbReference>
<dbReference type="FunFam" id="3.40.50.720:FF:000084">
    <property type="entry name" value="Short-chain dehydrogenase reductase"/>
    <property type="match status" value="1"/>
</dbReference>
<organism evidence="5 6">
    <name type="scientific">Paenibacillus baekrokdamisoli</name>
    <dbReference type="NCBI Taxonomy" id="1712516"/>
    <lineage>
        <taxon>Bacteria</taxon>
        <taxon>Bacillati</taxon>
        <taxon>Bacillota</taxon>
        <taxon>Bacilli</taxon>
        <taxon>Bacillales</taxon>
        <taxon>Paenibacillaceae</taxon>
        <taxon>Paenibacillus</taxon>
    </lineage>
</organism>
<dbReference type="PRINTS" id="PR00081">
    <property type="entry name" value="GDHRDH"/>
</dbReference>
<dbReference type="PANTHER" id="PTHR44196">
    <property type="entry name" value="DEHYDROGENASE/REDUCTASE SDR FAMILY MEMBER 7B"/>
    <property type="match status" value="1"/>
</dbReference>
<dbReference type="GO" id="GO:0016491">
    <property type="term" value="F:oxidoreductase activity"/>
    <property type="evidence" value="ECO:0007669"/>
    <property type="project" value="UniProtKB-KW"/>
</dbReference>
<dbReference type="InterPro" id="IPR036291">
    <property type="entry name" value="NAD(P)-bd_dom_sf"/>
</dbReference>
<dbReference type="PROSITE" id="PS00061">
    <property type="entry name" value="ADH_SHORT"/>
    <property type="match status" value="1"/>
</dbReference>
<reference evidence="5 6" key="1">
    <citation type="submission" date="2018-11" db="EMBL/GenBank/DDBJ databases">
        <title>Complete genome sequence of Paenibacillus baekrokdamisoli strain KCTC 33723.</title>
        <authorList>
            <person name="Kang S.W."/>
            <person name="Lee K.C."/>
            <person name="Kim K.K."/>
            <person name="Kim J.S."/>
            <person name="Kim D.S."/>
            <person name="Ko S.H."/>
            <person name="Yang S.H."/>
            <person name="Lee J.S."/>
        </authorList>
    </citation>
    <scope>NUCLEOTIDE SEQUENCE [LARGE SCALE GENOMIC DNA]</scope>
    <source>
        <strain evidence="5 6">KCTC 33723</strain>
    </source>
</reference>
<dbReference type="PANTHER" id="PTHR44196:SF1">
    <property type="entry name" value="DEHYDROGENASE_REDUCTASE SDR FAMILY MEMBER 7B"/>
    <property type="match status" value="1"/>
</dbReference>
<accession>A0A3G9JL68</accession>
<protein>
    <submittedName>
        <fullName evidence="5">Beta-ketoacyl-ACP reductase</fullName>
    </submittedName>
</protein>
<keyword evidence="2" id="KW-0560">Oxidoreductase</keyword>
<dbReference type="KEGG" id="pbk:Back11_62630"/>
<dbReference type="CDD" id="cd05233">
    <property type="entry name" value="SDR_c"/>
    <property type="match status" value="1"/>
</dbReference>
<dbReference type="RefSeq" id="WP_125665438.1">
    <property type="nucleotide sequence ID" value="NZ_AP019308.1"/>
</dbReference>
<dbReference type="InterPro" id="IPR002347">
    <property type="entry name" value="SDR_fam"/>
</dbReference>
<dbReference type="EMBL" id="AP019308">
    <property type="protein sequence ID" value="BBH24918.1"/>
    <property type="molecule type" value="Genomic_DNA"/>
</dbReference>
<keyword evidence="6" id="KW-1185">Reference proteome</keyword>
<dbReference type="SUPFAM" id="SSF51735">
    <property type="entry name" value="NAD(P)-binding Rossmann-fold domains"/>
    <property type="match status" value="1"/>
</dbReference>
<name>A0A3G9JL68_9BACL</name>
<gene>
    <name evidence="5" type="ORF">Back11_62630</name>
</gene>
<evidence type="ECO:0000256" key="1">
    <source>
        <dbReference type="ARBA" id="ARBA00006484"/>
    </source>
</evidence>
<evidence type="ECO:0000313" key="5">
    <source>
        <dbReference type="EMBL" id="BBH24918.1"/>
    </source>
</evidence>
<dbReference type="AlphaFoldDB" id="A0A3G9JL68"/>
<evidence type="ECO:0000256" key="3">
    <source>
        <dbReference type="RuleBase" id="RU000363"/>
    </source>
</evidence>
<dbReference type="PRINTS" id="PR00080">
    <property type="entry name" value="SDRFAMILY"/>
</dbReference>
<evidence type="ECO:0000259" key="4">
    <source>
        <dbReference type="SMART" id="SM00822"/>
    </source>
</evidence>
<proteinExistence type="inferred from homology"/>
<dbReference type="Gene3D" id="3.40.50.720">
    <property type="entry name" value="NAD(P)-binding Rossmann-like Domain"/>
    <property type="match status" value="1"/>
</dbReference>
<dbReference type="OrthoDB" id="2835330at2"/>